<gene>
    <name evidence="6" type="ORF">AMORRO_LOCUS3699</name>
</gene>
<dbReference type="EMBL" id="CAJVPV010001862">
    <property type="protein sequence ID" value="CAG8510470.1"/>
    <property type="molecule type" value="Genomic_DNA"/>
</dbReference>
<keyword evidence="5" id="KW-0472">Membrane</keyword>
<evidence type="ECO:0000313" key="7">
    <source>
        <dbReference type="Proteomes" id="UP000789342"/>
    </source>
</evidence>
<dbReference type="AlphaFoldDB" id="A0A9N8ZY02"/>
<accession>A0A9N8ZY02</accession>
<dbReference type="PANTHER" id="PTHR13091:SF0">
    <property type="entry name" value="NONSENSE-MEDIATED MRNA DECAY FACTOR SMG8"/>
    <property type="match status" value="1"/>
</dbReference>
<name>A0A9N8ZY02_9GLOM</name>
<organism evidence="6 7">
    <name type="scientific">Acaulospora morrowiae</name>
    <dbReference type="NCBI Taxonomy" id="94023"/>
    <lineage>
        <taxon>Eukaryota</taxon>
        <taxon>Fungi</taxon>
        <taxon>Fungi incertae sedis</taxon>
        <taxon>Mucoromycota</taxon>
        <taxon>Glomeromycotina</taxon>
        <taxon>Glomeromycetes</taxon>
        <taxon>Diversisporales</taxon>
        <taxon>Acaulosporaceae</taxon>
        <taxon>Acaulospora</taxon>
    </lineage>
</organism>
<evidence type="ECO:0000256" key="1">
    <source>
        <dbReference type="ARBA" id="ARBA00006443"/>
    </source>
</evidence>
<feature type="region of interest" description="Disordered" evidence="4">
    <location>
        <begin position="705"/>
        <end position="804"/>
    </location>
</feature>
<keyword evidence="5" id="KW-1133">Transmembrane helix</keyword>
<keyword evidence="5" id="KW-0812">Transmembrane</keyword>
<reference evidence="6" key="1">
    <citation type="submission" date="2021-06" db="EMBL/GenBank/DDBJ databases">
        <authorList>
            <person name="Kallberg Y."/>
            <person name="Tangrot J."/>
            <person name="Rosling A."/>
        </authorList>
    </citation>
    <scope>NUCLEOTIDE SEQUENCE</scope>
    <source>
        <strain evidence="6">CL551</strain>
    </source>
</reference>
<evidence type="ECO:0000256" key="5">
    <source>
        <dbReference type="SAM" id="Phobius"/>
    </source>
</evidence>
<dbReference type="Proteomes" id="UP000789342">
    <property type="component" value="Unassembled WGS sequence"/>
</dbReference>
<keyword evidence="7" id="KW-1185">Reference proteome</keyword>
<feature type="transmembrane region" description="Helical" evidence="5">
    <location>
        <begin position="164"/>
        <end position="182"/>
    </location>
</feature>
<sequence>MSARNLAKDGNSDALNGDWSTMCDVNKEELPKNILKKKIEELSEKCKIQNKGSVSVVTFIGLTNGEAASNLSSIANAIIEKTVFGQPTCCDQDCNCQPNRATLLIANGNNRGVWIYCDPTKNTIYMLLDSINESDALLNLWEDVQLTTENEQDFQSWIWKQEHAYLRMVLFVFLLSHVIVLAQPISKLDANLVSLLRTISSVKRHIMPHANNFMNLCWQHLDIPTPYGPSSTSGYGGRLGNAQGGVITPGRCVPFLLFLFLEVQLPTITSATDGNKSESNHDKVAPGSIKKIKEALQARIRYLFRTCHLVQTSDVNAPFDNRQLFTLPPPSSQFFVHLIPRGSTGNLLSPDPAFTFVSNLRNSHEHKIDIESLLRKRKMDQRGAESFEIKLLKDFIQGWVKWAANGYPRSFAKRGVTSSELPNIEQWISGSVALKELLFGSLGKEILERKSFSTVDDTLNRRLKDCVQINNRFSASHCAQVLRKAIDIYLSESPTYYNKQYHEIKLERALRFYMPSARGPCIQSYAEKLKEECRNIWERGRQKCEKRSLSGHECVLGLNHDSENIDSGGKYGGVKKTAKHRSSFRSLHACNCGRSRKERDDPFDLIDANVTFFQFPNCCNADGNQYIISPLKNSTSPSMWSLIRLGSGSIYRSNFGLDKVDGFATNTNFLLPMDVSFIAKKVQDEVIGTNDLNGWTADMVGSDNKIKKSRVKGSKQKGKSGDEQKSDAGTSWPPLGNDSVQNDAQQNSVQMDDSSTTTSDAKGLKGGDASKEKRSKRGVRINSKREREKSVSASKDTSPNFPSKADYQMLRGYLGIEYECPIGHRFMSCGQGHVCKLGHAGHIKETAHTLLEQDLPIYILCPCNSSTNNSPTFAQLQRIVIVTPDSSVSMILNPVIKNCKDEEAIVSPMYNFQNNDDQGISLPRNSLIVLRLPYIHYDQHGNPIGPDKVVTSALYLKKKFIFIEMPKSENFTKGEDDVSI</sequence>
<keyword evidence="2" id="KW-0866">Nonsense-mediated mRNA decay</keyword>
<dbReference type="GO" id="GO:0000184">
    <property type="term" value="P:nuclear-transcribed mRNA catabolic process, nonsense-mediated decay"/>
    <property type="evidence" value="ECO:0007669"/>
    <property type="project" value="UniProtKB-KW"/>
</dbReference>
<dbReference type="OrthoDB" id="63589at2759"/>
<evidence type="ECO:0000313" key="6">
    <source>
        <dbReference type="EMBL" id="CAG8510470.1"/>
    </source>
</evidence>
<proteinExistence type="inferred from homology"/>
<feature type="compositionally biased region" description="Basic and acidic residues" evidence="4">
    <location>
        <begin position="762"/>
        <end position="772"/>
    </location>
</feature>
<protein>
    <recommendedName>
        <fullName evidence="3">Nonsense-mediated mRNA decay factor SMG8</fullName>
    </recommendedName>
</protein>
<comment type="caution">
    <text evidence="6">The sequence shown here is derived from an EMBL/GenBank/DDBJ whole genome shotgun (WGS) entry which is preliminary data.</text>
</comment>
<evidence type="ECO:0000256" key="2">
    <source>
        <dbReference type="ARBA" id="ARBA00023161"/>
    </source>
</evidence>
<feature type="compositionally biased region" description="Polar residues" evidence="4">
    <location>
        <begin position="791"/>
        <end position="801"/>
    </location>
</feature>
<feature type="compositionally biased region" description="Polar residues" evidence="4">
    <location>
        <begin position="738"/>
        <end position="760"/>
    </location>
</feature>
<comment type="similarity">
    <text evidence="1">Belongs to the SMG8 family.</text>
</comment>
<evidence type="ECO:0000256" key="3">
    <source>
        <dbReference type="ARBA" id="ARBA00029509"/>
    </source>
</evidence>
<dbReference type="InterPro" id="IPR019354">
    <property type="entry name" value="SMG8-like"/>
</dbReference>
<dbReference type="Pfam" id="PF10220">
    <property type="entry name" value="Smg8_Smg9"/>
    <property type="match status" value="3"/>
</dbReference>
<dbReference type="PANTHER" id="PTHR13091">
    <property type="entry name" value="AMPLIFIED IN BREAST CANCER 2-RELATED"/>
    <property type="match status" value="1"/>
</dbReference>
<evidence type="ECO:0000256" key="4">
    <source>
        <dbReference type="SAM" id="MobiDB-lite"/>
    </source>
</evidence>
<feature type="compositionally biased region" description="Basic residues" evidence="4">
    <location>
        <begin position="707"/>
        <end position="718"/>
    </location>
</feature>